<feature type="region of interest" description="Disordered" evidence="1">
    <location>
        <begin position="269"/>
        <end position="291"/>
    </location>
</feature>
<evidence type="ECO:0000313" key="3">
    <source>
        <dbReference type="EMBL" id="KAJ7065931.1"/>
    </source>
</evidence>
<keyword evidence="4" id="KW-1185">Reference proteome</keyword>
<protein>
    <submittedName>
        <fullName evidence="3">Uncharacterized protein</fullName>
    </submittedName>
</protein>
<feature type="transmembrane region" description="Helical" evidence="2">
    <location>
        <begin position="124"/>
        <end position="145"/>
    </location>
</feature>
<dbReference type="EMBL" id="JARJCN010000173">
    <property type="protein sequence ID" value="KAJ7065931.1"/>
    <property type="molecule type" value="Genomic_DNA"/>
</dbReference>
<gene>
    <name evidence="3" type="ORF">B0H15DRAFT_807665</name>
</gene>
<evidence type="ECO:0000256" key="2">
    <source>
        <dbReference type="SAM" id="Phobius"/>
    </source>
</evidence>
<sequence length="291" mass="33118">MASNSSNHTATLPNSPVIHGRLFHGRLHFLTRNLQISASTIATVVSDEDYAESLTIINSVWDSGLYEALQNLPRLLIHTGNMHSFFRTDRSLEAVLHMKSIRVLFLYFTVPALIPYAVDDTAYAVAFFIPGHDSFQALYLSYLLIRFMDKYIRDSDYTRFNVLAFSFVLDHTGTYGIILLDKKFRRTYLKAQKRARRNPAKYNAHPFDVPLSTWPSNATDLRDAHTIYKLMAHAQKMGKYVTLFISPPDSAVQQGFRLDVSAPKNGTAPSFIFRNDDKDSSPTAYRQLPQL</sequence>
<comment type="caution">
    <text evidence="3">The sequence shown here is derived from an EMBL/GenBank/DDBJ whole genome shotgun (WGS) entry which is preliminary data.</text>
</comment>
<organism evidence="3 4">
    <name type="scientific">Mycena belliarum</name>
    <dbReference type="NCBI Taxonomy" id="1033014"/>
    <lineage>
        <taxon>Eukaryota</taxon>
        <taxon>Fungi</taxon>
        <taxon>Dikarya</taxon>
        <taxon>Basidiomycota</taxon>
        <taxon>Agaricomycotina</taxon>
        <taxon>Agaricomycetes</taxon>
        <taxon>Agaricomycetidae</taxon>
        <taxon>Agaricales</taxon>
        <taxon>Marasmiineae</taxon>
        <taxon>Mycenaceae</taxon>
        <taxon>Mycena</taxon>
    </lineage>
</organism>
<reference evidence="3" key="1">
    <citation type="submission" date="2023-03" db="EMBL/GenBank/DDBJ databases">
        <title>Massive genome expansion in bonnet fungi (Mycena s.s.) driven by repeated elements and novel gene families across ecological guilds.</title>
        <authorList>
            <consortium name="Lawrence Berkeley National Laboratory"/>
            <person name="Harder C.B."/>
            <person name="Miyauchi S."/>
            <person name="Viragh M."/>
            <person name="Kuo A."/>
            <person name="Thoen E."/>
            <person name="Andreopoulos B."/>
            <person name="Lu D."/>
            <person name="Skrede I."/>
            <person name="Drula E."/>
            <person name="Henrissat B."/>
            <person name="Morin E."/>
            <person name="Kohler A."/>
            <person name="Barry K."/>
            <person name="LaButti K."/>
            <person name="Morin E."/>
            <person name="Salamov A."/>
            <person name="Lipzen A."/>
            <person name="Mereny Z."/>
            <person name="Hegedus B."/>
            <person name="Baldrian P."/>
            <person name="Stursova M."/>
            <person name="Weitz H."/>
            <person name="Taylor A."/>
            <person name="Grigoriev I.V."/>
            <person name="Nagy L.G."/>
            <person name="Martin F."/>
            <person name="Kauserud H."/>
        </authorList>
    </citation>
    <scope>NUCLEOTIDE SEQUENCE</scope>
    <source>
        <strain evidence="3">CBHHK173m</strain>
    </source>
</reference>
<keyword evidence="2" id="KW-0812">Transmembrane</keyword>
<feature type="transmembrane region" description="Helical" evidence="2">
    <location>
        <begin position="100"/>
        <end position="118"/>
    </location>
</feature>
<name>A0AAD6XKK0_9AGAR</name>
<evidence type="ECO:0000256" key="1">
    <source>
        <dbReference type="SAM" id="MobiDB-lite"/>
    </source>
</evidence>
<keyword evidence="2" id="KW-0472">Membrane</keyword>
<accession>A0AAD6XKK0</accession>
<dbReference type="AlphaFoldDB" id="A0AAD6XKK0"/>
<dbReference type="Proteomes" id="UP001222325">
    <property type="component" value="Unassembled WGS sequence"/>
</dbReference>
<feature type="compositionally biased region" description="Polar residues" evidence="1">
    <location>
        <begin position="281"/>
        <end position="291"/>
    </location>
</feature>
<keyword evidence="2" id="KW-1133">Transmembrane helix</keyword>
<proteinExistence type="predicted"/>
<evidence type="ECO:0000313" key="4">
    <source>
        <dbReference type="Proteomes" id="UP001222325"/>
    </source>
</evidence>